<dbReference type="GO" id="GO:0008237">
    <property type="term" value="F:metallopeptidase activity"/>
    <property type="evidence" value="ECO:0007669"/>
    <property type="project" value="UniProtKB-KW"/>
</dbReference>
<feature type="transmembrane region" description="Helical" evidence="1">
    <location>
        <begin position="263"/>
        <end position="280"/>
    </location>
</feature>
<dbReference type="InterPro" id="IPR003675">
    <property type="entry name" value="Rce1/LyrA-like_dom"/>
</dbReference>
<keyword evidence="1" id="KW-1133">Transmembrane helix</keyword>
<feature type="transmembrane region" description="Helical" evidence="1">
    <location>
        <begin position="357"/>
        <end position="381"/>
    </location>
</feature>
<feature type="transmembrane region" description="Helical" evidence="1">
    <location>
        <begin position="465"/>
        <end position="488"/>
    </location>
</feature>
<protein>
    <submittedName>
        <fullName evidence="3">CPBP family intramembrane metalloprotease</fullName>
    </submittedName>
</protein>
<keyword evidence="3" id="KW-0645">Protease</keyword>
<keyword evidence="3" id="KW-0482">Metalloprotease</keyword>
<gene>
    <name evidence="3" type="ORF">GZH47_07510</name>
</gene>
<keyword evidence="4" id="KW-1185">Reference proteome</keyword>
<feature type="domain" description="CAAX prenyl protease 2/Lysostaphin resistance protein A-like" evidence="2">
    <location>
        <begin position="398"/>
        <end position="490"/>
    </location>
</feature>
<evidence type="ECO:0000256" key="1">
    <source>
        <dbReference type="SAM" id="Phobius"/>
    </source>
</evidence>
<dbReference type="GO" id="GO:0006508">
    <property type="term" value="P:proteolysis"/>
    <property type="evidence" value="ECO:0007669"/>
    <property type="project" value="UniProtKB-KW"/>
</dbReference>
<sequence>MDPLQLKPNWKWFGWLAGIGIIIYLLIQIIPSTAESFFSNNSEPIIAKSKAEQAAADFVQKQYASRPVSVHAVHQSDSMLYGYLEKNKLTRSYEDKYDATLPTDTFQVTADMPDESVVFVYVHMQKGTVVAWNQLHDPEGVPAKDNGLTDSALAFAASKGYPGSELKVYRTNPDTGDVWLEKTSSDVGQAKLILGIRSEQLQGGGYRITSFKPSFVVPVSYSDYVEKQKKLANYLSSIGSLFLSFVLFILAIIYASLYRKHSSFVRGIVISLLFLVMYIVNDISMKDGLLASYGERTDGSILAASGVIVTCLVTIIMAIAVYFSLVGGDGLWRAMGRNLWPRYGQAGYGDFVWRSMWLGYLSAFALLGLQTVIFIVLMHAYGSWATTDVTQSTYNLALPWAFPLLAWCASISEEAVFRLFGIGLMKKWFKNSFVASLIPTIIWALGHVTYPIFPSTTRLLELTVIGLIFSFLFLRFGFITVLFAHAIFDSTMMAISLMFMGSASDVLIGLFYIVLPIPIAWLFRAWDHKKRGSKPSRTVPPSMLQ</sequence>
<keyword evidence="1" id="KW-0472">Membrane</keyword>
<feature type="transmembrane region" description="Helical" evidence="1">
    <location>
        <begin position="301"/>
        <end position="325"/>
    </location>
</feature>
<evidence type="ECO:0000259" key="2">
    <source>
        <dbReference type="Pfam" id="PF02517"/>
    </source>
</evidence>
<name>A0A6C0NWX4_9BACL</name>
<evidence type="ECO:0000313" key="3">
    <source>
        <dbReference type="EMBL" id="QHW30720.1"/>
    </source>
</evidence>
<dbReference type="EMBL" id="CP048286">
    <property type="protein sequence ID" value="QHW30720.1"/>
    <property type="molecule type" value="Genomic_DNA"/>
</dbReference>
<dbReference type="Proteomes" id="UP000479114">
    <property type="component" value="Chromosome"/>
</dbReference>
<proteinExistence type="predicted"/>
<feature type="transmembrane region" description="Helical" evidence="1">
    <location>
        <begin position="494"/>
        <end position="523"/>
    </location>
</feature>
<feature type="transmembrane region" description="Helical" evidence="1">
    <location>
        <begin position="432"/>
        <end position="453"/>
    </location>
</feature>
<dbReference type="Pfam" id="PF02517">
    <property type="entry name" value="Rce1-like"/>
    <property type="match status" value="1"/>
</dbReference>
<dbReference type="RefSeq" id="WP_162639530.1">
    <property type="nucleotide sequence ID" value="NZ_CP048286.1"/>
</dbReference>
<feature type="transmembrane region" description="Helical" evidence="1">
    <location>
        <begin position="393"/>
        <end position="412"/>
    </location>
</feature>
<dbReference type="AlphaFoldDB" id="A0A6C0NWX4"/>
<evidence type="ECO:0000313" key="4">
    <source>
        <dbReference type="Proteomes" id="UP000479114"/>
    </source>
</evidence>
<organism evidence="3 4">
    <name type="scientific">Paenibacillus rhizovicinus</name>
    <dbReference type="NCBI Taxonomy" id="2704463"/>
    <lineage>
        <taxon>Bacteria</taxon>
        <taxon>Bacillati</taxon>
        <taxon>Bacillota</taxon>
        <taxon>Bacilli</taxon>
        <taxon>Bacillales</taxon>
        <taxon>Paenibacillaceae</taxon>
        <taxon>Paenibacillus</taxon>
    </lineage>
</organism>
<feature type="transmembrane region" description="Helical" evidence="1">
    <location>
        <begin position="234"/>
        <end position="257"/>
    </location>
</feature>
<dbReference type="GO" id="GO:0080120">
    <property type="term" value="P:CAAX-box protein maturation"/>
    <property type="evidence" value="ECO:0007669"/>
    <property type="project" value="UniProtKB-ARBA"/>
</dbReference>
<reference evidence="3 4" key="1">
    <citation type="submission" date="2020-02" db="EMBL/GenBank/DDBJ databases">
        <title>Paenibacillus sp. nov., isolated from rhizosphere soil of tomato.</title>
        <authorList>
            <person name="Weon H.-Y."/>
            <person name="Lee S.A."/>
        </authorList>
    </citation>
    <scope>NUCLEOTIDE SEQUENCE [LARGE SCALE GENOMIC DNA]</scope>
    <source>
        <strain evidence="3 4">14171R-81</strain>
    </source>
</reference>
<dbReference type="GO" id="GO:0004175">
    <property type="term" value="F:endopeptidase activity"/>
    <property type="evidence" value="ECO:0007669"/>
    <property type="project" value="UniProtKB-ARBA"/>
</dbReference>
<keyword evidence="1" id="KW-0812">Transmembrane</keyword>
<keyword evidence="3" id="KW-0378">Hydrolase</keyword>
<feature type="transmembrane region" description="Helical" evidence="1">
    <location>
        <begin position="12"/>
        <end position="30"/>
    </location>
</feature>
<accession>A0A6C0NWX4</accession>
<dbReference type="KEGG" id="prz:GZH47_07510"/>